<dbReference type="SUPFAM" id="SSF51735">
    <property type="entry name" value="NAD(P)-binding Rossmann-fold domains"/>
    <property type="match status" value="1"/>
</dbReference>
<dbReference type="Pfam" id="PF03435">
    <property type="entry name" value="Sacchrp_dh_NADP"/>
    <property type="match status" value="1"/>
</dbReference>
<comment type="caution">
    <text evidence="2">The sequence shown here is derived from an EMBL/GenBank/DDBJ whole genome shotgun (WGS) entry which is preliminary data.</text>
</comment>
<dbReference type="OrthoDB" id="4369409at2"/>
<gene>
    <name evidence="2" type="ORF">BA062_31115</name>
</gene>
<dbReference type="Gene3D" id="3.40.50.720">
    <property type="entry name" value="NAD(P)-binding Rossmann-like Domain"/>
    <property type="match status" value="1"/>
</dbReference>
<dbReference type="InterPro" id="IPR051276">
    <property type="entry name" value="Saccharopine_DH-like_oxidrdct"/>
</dbReference>
<dbReference type="EMBL" id="MASU01000014">
    <property type="protein sequence ID" value="PXY21988.1"/>
    <property type="molecule type" value="Genomic_DNA"/>
</dbReference>
<reference evidence="2 3" key="1">
    <citation type="submission" date="2016-07" db="EMBL/GenBank/DDBJ databases">
        <title>Draft genome sequence of Prauserella sp. YIM 121212, isolated from alkaline soil.</title>
        <authorList>
            <person name="Ruckert C."/>
            <person name="Albersmeier A."/>
            <person name="Jiang C.-L."/>
            <person name="Jiang Y."/>
            <person name="Kalinowski J."/>
            <person name="Schneider O."/>
            <person name="Winkler A."/>
            <person name="Zotchev S.B."/>
        </authorList>
    </citation>
    <scope>NUCLEOTIDE SEQUENCE [LARGE SCALE GENOMIC DNA]</scope>
    <source>
        <strain evidence="2 3">YIM 121212</strain>
    </source>
</reference>
<proteinExistence type="predicted"/>
<sequence>MAAKREHDIVLFGATGFTGGLTAEYLARHAPPECRWALAGRDRAKLERTRARLAEINPDCAELPLLHADVTDPGSLRAVAASARVVITTVGPYLHYGEPLVAACAENGTDYVDLTGEPEFADRTYLAHHATAQRTGARIVHACGFDSIPYDLGVYYAVSKLPEGVPLTVTGQLRASAQFSGGTYSSALTAFSRARQMARTAKERRRAEPWPKDRAIHTPLGVPARDRETGRWLVPMPTIDPQIVARSAAALPRYGPAFTYRHTAAVKRLPTIVAAGLGLGALAVLAQIPPARTALGRLRKPGEGPSEQRRAKSWFNVRFTGEGGGKRVVTEFAGGDPGYDETAKMLSESALCLAFDDLPATSGQVTTAVAMGDALLERLRKAGLTIREIS</sequence>
<evidence type="ECO:0000313" key="3">
    <source>
        <dbReference type="Proteomes" id="UP000247892"/>
    </source>
</evidence>
<dbReference type="Proteomes" id="UP000247892">
    <property type="component" value="Unassembled WGS sequence"/>
</dbReference>
<protein>
    <submittedName>
        <fullName evidence="2">Saccharopine dehydrogenase</fullName>
    </submittedName>
</protein>
<evidence type="ECO:0000313" key="2">
    <source>
        <dbReference type="EMBL" id="PXY21988.1"/>
    </source>
</evidence>
<dbReference type="InterPro" id="IPR036291">
    <property type="entry name" value="NAD(P)-bd_dom_sf"/>
</dbReference>
<dbReference type="PANTHER" id="PTHR12286">
    <property type="entry name" value="SACCHAROPINE DEHYDROGENASE-LIKE OXIDOREDUCTASE"/>
    <property type="match status" value="1"/>
</dbReference>
<dbReference type="GO" id="GO:0005886">
    <property type="term" value="C:plasma membrane"/>
    <property type="evidence" value="ECO:0007669"/>
    <property type="project" value="TreeGrafter"/>
</dbReference>
<dbReference type="PANTHER" id="PTHR12286:SF5">
    <property type="entry name" value="SACCHAROPINE DEHYDROGENASE-LIKE OXIDOREDUCTASE"/>
    <property type="match status" value="1"/>
</dbReference>
<dbReference type="InterPro" id="IPR005097">
    <property type="entry name" value="Sacchrp_dh_NADP-bd"/>
</dbReference>
<evidence type="ECO:0000259" key="1">
    <source>
        <dbReference type="Pfam" id="PF03435"/>
    </source>
</evidence>
<dbReference type="AlphaFoldDB" id="A0A318LCH0"/>
<accession>A0A318LCH0</accession>
<dbReference type="GO" id="GO:0009247">
    <property type="term" value="P:glycolipid biosynthetic process"/>
    <property type="evidence" value="ECO:0007669"/>
    <property type="project" value="TreeGrafter"/>
</dbReference>
<keyword evidence="3" id="KW-1185">Reference proteome</keyword>
<organism evidence="2 3">
    <name type="scientific">Prauserella flavalba</name>
    <dbReference type="NCBI Taxonomy" id="1477506"/>
    <lineage>
        <taxon>Bacteria</taxon>
        <taxon>Bacillati</taxon>
        <taxon>Actinomycetota</taxon>
        <taxon>Actinomycetes</taxon>
        <taxon>Pseudonocardiales</taxon>
        <taxon>Pseudonocardiaceae</taxon>
        <taxon>Prauserella</taxon>
    </lineage>
</organism>
<feature type="domain" description="Saccharopine dehydrogenase NADP binding" evidence="1">
    <location>
        <begin position="9"/>
        <end position="137"/>
    </location>
</feature>
<name>A0A318LCH0_9PSEU</name>
<dbReference type="RefSeq" id="WP_110342783.1">
    <property type="nucleotide sequence ID" value="NZ_MASU01000014.1"/>
</dbReference>